<proteinExistence type="predicted"/>
<evidence type="ECO:0000313" key="1">
    <source>
        <dbReference type="EMBL" id="KAG2249028.1"/>
    </source>
</evidence>
<keyword evidence="2" id="KW-1185">Reference proteome</keyword>
<evidence type="ECO:0000313" key="2">
    <source>
        <dbReference type="Proteomes" id="UP000886595"/>
    </source>
</evidence>
<dbReference type="EMBL" id="JAAMPC010000017">
    <property type="protein sequence ID" value="KAG2249028.1"/>
    <property type="molecule type" value="Genomic_DNA"/>
</dbReference>
<dbReference type="AlphaFoldDB" id="A0A8X7PDR8"/>
<reference evidence="1 2" key="1">
    <citation type="submission" date="2020-02" db="EMBL/GenBank/DDBJ databases">
        <authorList>
            <person name="Ma Q."/>
            <person name="Huang Y."/>
            <person name="Song X."/>
            <person name="Pei D."/>
        </authorList>
    </citation>
    <scope>NUCLEOTIDE SEQUENCE [LARGE SCALE GENOMIC DNA]</scope>
    <source>
        <strain evidence="1">Sxm20200214</strain>
        <tissue evidence="1">Leaf</tissue>
    </source>
</reference>
<sequence length="68" mass="7287">MNPLNLATTSSPSPVANDLLALKERPPTQNETTTQPQQENVNLVGKAFSAVVAGSSTRAHRQCQGERQ</sequence>
<name>A0A8X7PDR8_BRACI</name>
<dbReference type="Proteomes" id="UP000886595">
    <property type="component" value="Unassembled WGS sequence"/>
</dbReference>
<gene>
    <name evidence="1" type="ORF">Bca52824_088656</name>
</gene>
<protein>
    <submittedName>
        <fullName evidence="1">Uncharacterized protein</fullName>
    </submittedName>
</protein>
<accession>A0A8X7PDR8</accession>
<comment type="caution">
    <text evidence="1">The sequence shown here is derived from an EMBL/GenBank/DDBJ whole genome shotgun (WGS) entry which is preliminary data.</text>
</comment>
<organism evidence="1 2">
    <name type="scientific">Brassica carinata</name>
    <name type="common">Ethiopian mustard</name>
    <name type="synonym">Abyssinian cabbage</name>
    <dbReference type="NCBI Taxonomy" id="52824"/>
    <lineage>
        <taxon>Eukaryota</taxon>
        <taxon>Viridiplantae</taxon>
        <taxon>Streptophyta</taxon>
        <taxon>Embryophyta</taxon>
        <taxon>Tracheophyta</taxon>
        <taxon>Spermatophyta</taxon>
        <taxon>Magnoliopsida</taxon>
        <taxon>eudicotyledons</taxon>
        <taxon>Gunneridae</taxon>
        <taxon>Pentapetalae</taxon>
        <taxon>rosids</taxon>
        <taxon>malvids</taxon>
        <taxon>Brassicales</taxon>
        <taxon>Brassicaceae</taxon>
        <taxon>Brassiceae</taxon>
        <taxon>Brassica</taxon>
    </lineage>
</organism>